<sequence>MGRAHRKDVFSVASSSRRMTWSAWGAREFCGVPDLPRTPVVAAAGLHVQPAAPGCPDPSQPFGHGVLVVGTTIGGRGSWPTPPAPAKVRRRAAVYEMPSRAVRPRAARLACGAPHVVPPWRR</sequence>
<dbReference type="HOGENOM" id="CLU_2025353_0_0_11"/>
<reference evidence="1 2" key="2">
    <citation type="journal article" date="2002" name="Nature">
        <title>Complete genome sequence of the model actinomycete Streptomyces coelicolor A3(2).</title>
        <authorList>
            <person name="Bentley S.D."/>
            <person name="Chater K.F."/>
            <person name="Cerdeno-Tarraga A.M."/>
            <person name="Challis G.L."/>
            <person name="Thomson N.R."/>
            <person name="James K.D."/>
            <person name="Harris D.E."/>
            <person name="Quail M.A."/>
            <person name="Kieser H."/>
            <person name="Harper D."/>
            <person name="Bateman A."/>
            <person name="Brown S."/>
            <person name="Chandra G."/>
            <person name="Chen C.W."/>
            <person name="Collins M."/>
            <person name="Cronin A."/>
            <person name="Fraser A."/>
            <person name="Goble A."/>
            <person name="Hidalgo J."/>
            <person name="Hornsby T."/>
            <person name="Howarth S."/>
            <person name="Huang C.H."/>
            <person name="Kieser T."/>
            <person name="Larke L."/>
            <person name="Murphy L."/>
            <person name="Oliver K."/>
            <person name="O'Neil S."/>
            <person name="Rabbinowitsch E."/>
            <person name="Rajandream M.A."/>
            <person name="Rutherford K."/>
            <person name="Rutter S."/>
            <person name="Seeger K."/>
            <person name="Saunders D."/>
            <person name="Sharp S."/>
            <person name="Squares R."/>
            <person name="Squares S."/>
            <person name="Taylor K."/>
            <person name="Warren T."/>
            <person name="Wietzorrek A."/>
            <person name="Woodward J."/>
            <person name="Barrell B.G."/>
            <person name="Parkhill J."/>
            <person name="Hopwood D.A."/>
        </authorList>
    </citation>
    <scope>NUCLEOTIDE SEQUENCE [LARGE SCALE GENOMIC DNA]</scope>
    <source>
        <strain evidence="2">ATCC BAA-471 / A3(2) / M145</strain>
    </source>
</reference>
<dbReference type="InParanoid" id="Q9S1W5"/>
<dbReference type="PaxDb" id="100226-SCO0027"/>
<reference evidence="1 2" key="1">
    <citation type="journal article" date="1996" name="Mol. Microbiol.">
        <title>A set of ordered cosmids and a detailed genetic and physical map for the 8 Mb Streptomyces coelicolor A3(2) chromosome.</title>
        <authorList>
            <person name="Redenbach M."/>
            <person name="Kieser H.M."/>
            <person name="Denapaite D."/>
            <person name="Eichner A."/>
            <person name="Cullum J."/>
            <person name="Kinashi H."/>
            <person name="Hopwood D.A."/>
        </authorList>
    </citation>
    <scope>NUCLEOTIDE SEQUENCE [LARGE SCALE GENOMIC DNA]</scope>
    <source>
        <strain evidence="2">ATCC BAA-471 / A3(2) / M145</strain>
    </source>
</reference>
<proteinExistence type="predicted"/>
<evidence type="ECO:0000313" key="2">
    <source>
        <dbReference type="Proteomes" id="UP000001973"/>
    </source>
</evidence>
<organism evidence="1 2">
    <name type="scientific">Streptomyces coelicolor (strain ATCC BAA-471 / A3(2) / M145)</name>
    <dbReference type="NCBI Taxonomy" id="100226"/>
    <lineage>
        <taxon>Bacteria</taxon>
        <taxon>Bacillati</taxon>
        <taxon>Actinomycetota</taxon>
        <taxon>Actinomycetes</taxon>
        <taxon>Kitasatosporales</taxon>
        <taxon>Streptomycetaceae</taxon>
        <taxon>Streptomyces</taxon>
        <taxon>Streptomyces albidoflavus group</taxon>
    </lineage>
</organism>
<protein>
    <submittedName>
        <fullName evidence="1">Uncharacterized protein</fullName>
    </submittedName>
</protein>
<dbReference type="AlphaFoldDB" id="Q9S1W5"/>
<gene>
    <name evidence="1" type="ordered locus">SCO0027</name>
    <name evidence="1" type="ORF">SCJ4.08c</name>
</gene>
<name>Q9S1W5_STRCO</name>
<evidence type="ECO:0000313" key="1">
    <source>
        <dbReference type="EMBL" id="CAB52942.1"/>
    </source>
</evidence>
<dbReference type="EMBL" id="AL645882">
    <property type="protein sequence ID" value="CAB52942.1"/>
    <property type="molecule type" value="Genomic_DNA"/>
</dbReference>
<accession>Q9S1W5</accession>
<keyword evidence="2" id="KW-1185">Reference proteome</keyword>
<dbReference type="EMBL" id="AL939104">
    <property type="protein sequence ID" value="CAB52942.1"/>
    <property type="molecule type" value="Genomic_DNA"/>
</dbReference>
<dbReference type="KEGG" id="sco:SCO0027"/>
<dbReference type="STRING" id="100226.gene:17757620"/>
<dbReference type="PIR" id="T37091">
    <property type="entry name" value="T37091"/>
</dbReference>
<dbReference type="Proteomes" id="UP000001973">
    <property type="component" value="Chromosome"/>
</dbReference>